<comment type="caution">
    <text evidence="2">The sequence shown here is derived from an EMBL/GenBank/DDBJ whole genome shotgun (WGS) entry which is preliminary data.</text>
</comment>
<evidence type="ECO:0000313" key="3">
    <source>
        <dbReference type="Proteomes" id="UP000652761"/>
    </source>
</evidence>
<proteinExistence type="predicted"/>
<sequence>MPIPKPSFPSYNRTPKHHGYLNTLHPNPRDEFRTCWGRVEEFFVAGEQEIVHTKPFFFPFSSAATYTNHPLEVDQSCLCSSKRSMPYTCQLTSLFLFLDIPIPKEEMTILKSRSSYDLTTAQRMGYKMVDGIVTRDLKGKGQAIAEGDDEDVEDEEAANDDDAEDEVENSQSEPVDAPGDADSIVAGDTTTEPSIRDLIAHLQIQMSTGFAKLNDRLDTVDTNIEALADSQVQIQLRLTRLSSHVHEDRQAPTPPGPNDA</sequence>
<dbReference type="AlphaFoldDB" id="A0A843TXJ5"/>
<accession>A0A843TXJ5</accession>
<feature type="compositionally biased region" description="Acidic residues" evidence="1">
    <location>
        <begin position="146"/>
        <end position="168"/>
    </location>
</feature>
<gene>
    <name evidence="2" type="ORF">Taro_005331</name>
</gene>
<reference evidence="2" key="1">
    <citation type="submission" date="2017-07" db="EMBL/GenBank/DDBJ databases">
        <title>Taro Niue Genome Assembly and Annotation.</title>
        <authorList>
            <person name="Atibalentja N."/>
            <person name="Keating K."/>
            <person name="Fields C.J."/>
        </authorList>
    </citation>
    <scope>NUCLEOTIDE SEQUENCE</scope>
    <source>
        <strain evidence="2">Niue_2</strain>
        <tissue evidence="2">Leaf</tissue>
    </source>
</reference>
<dbReference type="Proteomes" id="UP000652761">
    <property type="component" value="Unassembled WGS sequence"/>
</dbReference>
<evidence type="ECO:0000313" key="2">
    <source>
        <dbReference type="EMBL" id="MQL72989.1"/>
    </source>
</evidence>
<organism evidence="2 3">
    <name type="scientific">Colocasia esculenta</name>
    <name type="common">Wild taro</name>
    <name type="synonym">Arum esculentum</name>
    <dbReference type="NCBI Taxonomy" id="4460"/>
    <lineage>
        <taxon>Eukaryota</taxon>
        <taxon>Viridiplantae</taxon>
        <taxon>Streptophyta</taxon>
        <taxon>Embryophyta</taxon>
        <taxon>Tracheophyta</taxon>
        <taxon>Spermatophyta</taxon>
        <taxon>Magnoliopsida</taxon>
        <taxon>Liliopsida</taxon>
        <taxon>Araceae</taxon>
        <taxon>Aroideae</taxon>
        <taxon>Colocasieae</taxon>
        <taxon>Colocasia</taxon>
    </lineage>
</organism>
<evidence type="ECO:0000256" key="1">
    <source>
        <dbReference type="SAM" id="MobiDB-lite"/>
    </source>
</evidence>
<dbReference type="OrthoDB" id="2011366at2759"/>
<dbReference type="EMBL" id="NMUH01000148">
    <property type="protein sequence ID" value="MQL72989.1"/>
    <property type="molecule type" value="Genomic_DNA"/>
</dbReference>
<protein>
    <submittedName>
        <fullName evidence="2">Uncharacterized protein</fullName>
    </submittedName>
</protein>
<feature type="region of interest" description="Disordered" evidence="1">
    <location>
        <begin position="140"/>
        <end position="188"/>
    </location>
</feature>
<keyword evidence="3" id="KW-1185">Reference proteome</keyword>
<name>A0A843TXJ5_COLES</name>